<dbReference type="PANTHER" id="PTHR12631">
    <property type="entry name" value="ALPHA-L-IDURONIDASE"/>
    <property type="match status" value="1"/>
</dbReference>
<evidence type="ECO:0000256" key="2">
    <source>
        <dbReference type="ARBA" id="ARBA00023295"/>
    </source>
</evidence>
<protein>
    <submittedName>
        <fullName evidence="5">Cellulase family glycosylhydrolase</fullName>
    </submittedName>
</protein>
<name>A0ABW6WHC0_9ACTN</name>
<gene>
    <name evidence="5" type="ORF">ACFY35_18805</name>
</gene>
<accession>A0ABW6WHC0</accession>
<dbReference type="InterPro" id="IPR017853">
    <property type="entry name" value="GH"/>
</dbReference>
<dbReference type="PANTHER" id="PTHR12631:SF10">
    <property type="entry name" value="BETA-XYLOSIDASE-LIKE PROTEIN-RELATED"/>
    <property type="match status" value="1"/>
</dbReference>
<comment type="similarity">
    <text evidence="3">Belongs to the glycosyl hydrolase 5 (cellulase A) family.</text>
</comment>
<evidence type="ECO:0000313" key="5">
    <source>
        <dbReference type="EMBL" id="MFF5291497.1"/>
    </source>
</evidence>
<dbReference type="SUPFAM" id="SSF51445">
    <property type="entry name" value="(Trans)glycosidases"/>
    <property type="match status" value="1"/>
</dbReference>
<keyword evidence="6" id="KW-1185">Reference proteome</keyword>
<keyword evidence="2 3" id="KW-0326">Glycosidase</keyword>
<dbReference type="EMBL" id="JBIAZU010000003">
    <property type="protein sequence ID" value="MFF5291497.1"/>
    <property type="molecule type" value="Genomic_DNA"/>
</dbReference>
<dbReference type="Gene3D" id="3.20.20.80">
    <property type="entry name" value="Glycosidases"/>
    <property type="match status" value="1"/>
</dbReference>
<proteinExistence type="inferred from homology"/>
<comment type="caution">
    <text evidence="5">The sequence shown here is derived from an EMBL/GenBank/DDBJ whole genome shotgun (WGS) entry which is preliminary data.</text>
</comment>
<sequence length="334" mass="35538">MVGGLQPARAAERTPAVAAGSPIAGLAFPGITFEHQPAPVAESMLDRTAALGAGWVRFYAAFADMSPTRGSIEWSGLDRLVQAARSRGLKVLLALSTTPEWARPAGTDPDYGPVDKAGRATFRAFAVAVATRYQGRVAAYEIWNEPNLGGSWSPQPDPAAYLSLLSTTFAGIKSVDPAADVLSGGTGPSEPGEKAFEPLPWYRALYAGGLRSMIDGVAVHPWPHGEQVDVGEVPVSFEIRKVMDANGDAAKLIWGTETGVPTAGAYSISESAQAMVVVKLYDRWSAMPHHGPLFYYTLTDTPGSDREHHFGLLRADGSEKPAFGTLQGWLSSNR</sequence>
<evidence type="ECO:0000259" key="4">
    <source>
        <dbReference type="Pfam" id="PF00150"/>
    </source>
</evidence>
<dbReference type="RefSeq" id="WP_157296691.1">
    <property type="nucleotide sequence ID" value="NZ_JBIAZU010000003.1"/>
</dbReference>
<evidence type="ECO:0000256" key="3">
    <source>
        <dbReference type="RuleBase" id="RU361153"/>
    </source>
</evidence>
<dbReference type="InterPro" id="IPR051923">
    <property type="entry name" value="Glycosyl_Hydrolase_39"/>
</dbReference>
<organism evidence="5 6">
    <name type="scientific">Paractinoplanes globisporus</name>
    <dbReference type="NCBI Taxonomy" id="113565"/>
    <lineage>
        <taxon>Bacteria</taxon>
        <taxon>Bacillati</taxon>
        <taxon>Actinomycetota</taxon>
        <taxon>Actinomycetes</taxon>
        <taxon>Micromonosporales</taxon>
        <taxon>Micromonosporaceae</taxon>
        <taxon>Paractinoplanes</taxon>
    </lineage>
</organism>
<reference evidence="5 6" key="1">
    <citation type="submission" date="2024-10" db="EMBL/GenBank/DDBJ databases">
        <title>The Natural Products Discovery Center: Release of the First 8490 Sequenced Strains for Exploring Actinobacteria Biosynthetic Diversity.</title>
        <authorList>
            <person name="Kalkreuter E."/>
            <person name="Kautsar S.A."/>
            <person name="Yang D."/>
            <person name="Bader C.D."/>
            <person name="Teijaro C.N."/>
            <person name="Fluegel L."/>
            <person name="Davis C.M."/>
            <person name="Simpson J.R."/>
            <person name="Lauterbach L."/>
            <person name="Steele A.D."/>
            <person name="Gui C."/>
            <person name="Meng S."/>
            <person name="Li G."/>
            <person name="Viehrig K."/>
            <person name="Ye F."/>
            <person name="Su P."/>
            <person name="Kiefer A.F."/>
            <person name="Nichols A."/>
            <person name="Cepeda A.J."/>
            <person name="Yan W."/>
            <person name="Fan B."/>
            <person name="Jiang Y."/>
            <person name="Adhikari A."/>
            <person name="Zheng C.-J."/>
            <person name="Schuster L."/>
            <person name="Cowan T.M."/>
            <person name="Smanski M.J."/>
            <person name="Chevrette M.G."/>
            <person name="De Carvalho L.P.S."/>
            <person name="Shen B."/>
        </authorList>
    </citation>
    <scope>NUCLEOTIDE SEQUENCE [LARGE SCALE GENOMIC DNA]</scope>
    <source>
        <strain evidence="5 6">NPDC000087</strain>
    </source>
</reference>
<dbReference type="Pfam" id="PF00150">
    <property type="entry name" value="Cellulase"/>
    <property type="match status" value="1"/>
</dbReference>
<dbReference type="InterPro" id="IPR001547">
    <property type="entry name" value="Glyco_hydro_5"/>
</dbReference>
<evidence type="ECO:0000313" key="6">
    <source>
        <dbReference type="Proteomes" id="UP001602245"/>
    </source>
</evidence>
<keyword evidence="1 3" id="KW-0378">Hydrolase</keyword>
<feature type="domain" description="Glycoside hydrolase family 5" evidence="4">
    <location>
        <begin position="40"/>
        <end position="185"/>
    </location>
</feature>
<dbReference type="Proteomes" id="UP001602245">
    <property type="component" value="Unassembled WGS sequence"/>
</dbReference>
<evidence type="ECO:0000256" key="1">
    <source>
        <dbReference type="ARBA" id="ARBA00022801"/>
    </source>
</evidence>